<keyword evidence="4" id="KW-1185">Reference proteome</keyword>
<dbReference type="Pfam" id="PF00248">
    <property type="entry name" value="Aldo_ket_red"/>
    <property type="match status" value="1"/>
</dbReference>
<dbReference type="InterPro" id="IPR050523">
    <property type="entry name" value="AKR_Detox_Biosynth"/>
</dbReference>
<dbReference type="SUPFAM" id="SSF51430">
    <property type="entry name" value="NAD(P)-linked oxidoreductase"/>
    <property type="match status" value="1"/>
</dbReference>
<dbReference type="InterPro" id="IPR036812">
    <property type="entry name" value="NAD(P)_OxRdtase_dom_sf"/>
</dbReference>
<gene>
    <name evidence="3" type="ORF">GCM10022222_75690</name>
</gene>
<dbReference type="InterPro" id="IPR023210">
    <property type="entry name" value="NADP_OxRdtase_dom"/>
</dbReference>
<reference evidence="4" key="1">
    <citation type="journal article" date="2019" name="Int. J. Syst. Evol. Microbiol.">
        <title>The Global Catalogue of Microorganisms (GCM) 10K type strain sequencing project: providing services to taxonomists for standard genome sequencing and annotation.</title>
        <authorList>
            <consortium name="The Broad Institute Genomics Platform"/>
            <consortium name="The Broad Institute Genome Sequencing Center for Infectious Disease"/>
            <person name="Wu L."/>
            <person name="Ma J."/>
        </authorList>
    </citation>
    <scope>NUCLEOTIDE SEQUENCE [LARGE SCALE GENOMIC DNA]</scope>
    <source>
        <strain evidence="4">JCM 16898</strain>
    </source>
</reference>
<dbReference type="Gene3D" id="3.20.20.100">
    <property type="entry name" value="NADP-dependent oxidoreductase domain"/>
    <property type="match status" value="1"/>
</dbReference>
<proteinExistence type="predicted"/>
<feature type="domain" description="NADP-dependent oxidoreductase" evidence="2">
    <location>
        <begin position="19"/>
        <end position="312"/>
    </location>
</feature>
<dbReference type="EMBL" id="BAAAZN010000024">
    <property type="protein sequence ID" value="GAA3579743.1"/>
    <property type="molecule type" value="Genomic_DNA"/>
</dbReference>
<dbReference type="Proteomes" id="UP001500689">
    <property type="component" value="Unassembled WGS sequence"/>
</dbReference>
<accession>A0ABP6YBD6</accession>
<evidence type="ECO:0000259" key="2">
    <source>
        <dbReference type="Pfam" id="PF00248"/>
    </source>
</evidence>
<dbReference type="RefSeq" id="WP_344868139.1">
    <property type="nucleotide sequence ID" value="NZ_BAAAZN010000024.1"/>
</dbReference>
<name>A0ABP6YBD6_9PSEU</name>
<comment type="caution">
    <text evidence="3">The sequence shown here is derived from an EMBL/GenBank/DDBJ whole genome shotgun (WGS) entry which is preliminary data.</text>
</comment>
<evidence type="ECO:0000256" key="1">
    <source>
        <dbReference type="ARBA" id="ARBA00023002"/>
    </source>
</evidence>
<evidence type="ECO:0000313" key="4">
    <source>
        <dbReference type="Proteomes" id="UP001500689"/>
    </source>
</evidence>
<keyword evidence="1" id="KW-0560">Oxidoreductase</keyword>
<evidence type="ECO:0000313" key="3">
    <source>
        <dbReference type="EMBL" id="GAA3579743.1"/>
    </source>
</evidence>
<dbReference type="PANTHER" id="PTHR43364:SF4">
    <property type="entry name" value="NAD(P)-LINKED OXIDOREDUCTASE SUPERFAMILY PROTEIN"/>
    <property type="match status" value="1"/>
</dbReference>
<sequence length="332" mass="36713">MTDLSELRPLGRSGLWVSPITLGAMTFGTFGLCSDDDTSREVFRSYFEAGGNFVDTANNYSDGRSEELVGEFLRELPDRDRVVLATKYSGPRVDAGGDEVRDLPNRSNGRKNMIASLERSLRRLGVDHVDLYWLHIWDGFTPAEEVVAAFDDLVRAGKVRAVGLSDVPAWYATKAAMLGGPPITSLQLEYSLVERVIENEYVPLAVEFGIAVQPWSPLAGGFLTGKYTRTGSAEGRLTGTEHSAYRWDVLDVLREVAGKIDTTPAQLALHWVLRRPGVVSPIVGARSPEQLRETLGALTLDVPQDLLDRLTAAGRTTLPFPHKMIEWLRPRF</sequence>
<dbReference type="InterPro" id="IPR020471">
    <property type="entry name" value="AKR"/>
</dbReference>
<protein>
    <submittedName>
        <fullName evidence="3">Aldo/keto reductase</fullName>
    </submittedName>
</protein>
<dbReference type="PRINTS" id="PR00069">
    <property type="entry name" value="ALDKETRDTASE"/>
</dbReference>
<dbReference type="CDD" id="cd19080">
    <property type="entry name" value="AKR_AKR9A_9B"/>
    <property type="match status" value="1"/>
</dbReference>
<organism evidence="3 4">
    <name type="scientific">Amycolatopsis ultiminotia</name>
    <dbReference type="NCBI Taxonomy" id="543629"/>
    <lineage>
        <taxon>Bacteria</taxon>
        <taxon>Bacillati</taxon>
        <taxon>Actinomycetota</taxon>
        <taxon>Actinomycetes</taxon>
        <taxon>Pseudonocardiales</taxon>
        <taxon>Pseudonocardiaceae</taxon>
        <taxon>Amycolatopsis</taxon>
    </lineage>
</organism>
<dbReference type="PANTHER" id="PTHR43364">
    <property type="entry name" value="NADH-SPECIFIC METHYLGLYOXAL REDUCTASE-RELATED"/>
    <property type="match status" value="1"/>
</dbReference>